<dbReference type="SUPFAM" id="SSF52540">
    <property type="entry name" value="P-loop containing nucleoside triphosphate hydrolases"/>
    <property type="match status" value="1"/>
</dbReference>
<name>A0A6C0J8V1_9ZZZZ</name>
<evidence type="ECO:0000259" key="2">
    <source>
        <dbReference type="Pfam" id="PF00004"/>
    </source>
</evidence>
<dbReference type="GO" id="GO:0006260">
    <property type="term" value="P:DNA replication"/>
    <property type="evidence" value="ECO:0007669"/>
    <property type="project" value="UniProtKB-KW"/>
</dbReference>
<feature type="domain" description="ATPase AAA-type core" evidence="2">
    <location>
        <begin position="1"/>
        <end position="105"/>
    </location>
</feature>
<dbReference type="InterPro" id="IPR027417">
    <property type="entry name" value="P-loop_NTPase"/>
</dbReference>
<dbReference type="GO" id="GO:0016887">
    <property type="term" value="F:ATP hydrolysis activity"/>
    <property type="evidence" value="ECO:0007669"/>
    <property type="project" value="InterPro"/>
</dbReference>
<dbReference type="Pfam" id="PF00004">
    <property type="entry name" value="AAA"/>
    <property type="match status" value="1"/>
</dbReference>
<dbReference type="Gene3D" id="3.40.50.300">
    <property type="entry name" value="P-loop containing nucleotide triphosphate hydrolases"/>
    <property type="match status" value="1"/>
</dbReference>
<protein>
    <recommendedName>
        <fullName evidence="2">ATPase AAA-type core domain-containing protein</fullName>
    </recommendedName>
</protein>
<dbReference type="EMBL" id="MN740321">
    <property type="protein sequence ID" value="QHU00044.1"/>
    <property type="molecule type" value="Genomic_DNA"/>
</dbReference>
<dbReference type="CDD" id="cd00009">
    <property type="entry name" value="AAA"/>
    <property type="match status" value="1"/>
</dbReference>
<dbReference type="AlphaFoldDB" id="A0A6C0J8V1"/>
<dbReference type="PANTHER" id="PTHR23389">
    <property type="entry name" value="CHROMOSOME TRANSMISSION FIDELITY FACTOR 18"/>
    <property type="match status" value="1"/>
</dbReference>
<evidence type="ECO:0000313" key="3">
    <source>
        <dbReference type="EMBL" id="QHU00044.1"/>
    </source>
</evidence>
<dbReference type="InterPro" id="IPR003959">
    <property type="entry name" value="ATPase_AAA_core"/>
</dbReference>
<organism evidence="3">
    <name type="scientific">viral metagenome</name>
    <dbReference type="NCBI Taxonomy" id="1070528"/>
    <lineage>
        <taxon>unclassified sequences</taxon>
        <taxon>metagenomes</taxon>
        <taxon>organismal metagenomes</taxon>
    </lineage>
</organism>
<proteinExistence type="predicted"/>
<evidence type="ECO:0000256" key="1">
    <source>
        <dbReference type="ARBA" id="ARBA00022705"/>
    </source>
</evidence>
<sequence>MMLHGPPGIGKTTMALASIRTCGMEPIEINATQTMRSHEDVAKLVASYRNTRTIASMIRGDTKTSCLVLDEIDGSDSHAQRKLAEWMSTERTLPILLTCNEVPRIFKNSDHVELIRCFPPKLADLELLFKQDLKVLARECQHDVRRILHRLQYGESDVLPQPVVLTKYTPEVTTIIHQKMWFPTDPILLGYHRDTLDSAHS</sequence>
<dbReference type="GO" id="GO:0005524">
    <property type="term" value="F:ATP binding"/>
    <property type="evidence" value="ECO:0007669"/>
    <property type="project" value="InterPro"/>
</dbReference>
<reference evidence="3" key="1">
    <citation type="journal article" date="2020" name="Nature">
        <title>Giant virus diversity and host interactions through global metagenomics.</title>
        <authorList>
            <person name="Schulz F."/>
            <person name="Roux S."/>
            <person name="Paez-Espino D."/>
            <person name="Jungbluth S."/>
            <person name="Walsh D.A."/>
            <person name="Denef V.J."/>
            <person name="McMahon K.D."/>
            <person name="Konstantinidis K.T."/>
            <person name="Eloe-Fadrosh E.A."/>
            <person name="Kyrpides N.C."/>
            <person name="Woyke T."/>
        </authorList>
    </citation>
    <scope>NUCLEOTIDE SEQUENCE</scope>
    <source>
        <strain evidence="3">GVMAG-M-3300025778-1</strain>
    </source>
</reference>
<accession>A0A6C0J8V1</accession>
<dbReference type="PANTHER" id="PTHR23389:SF6">
    <property type="entry name" value="REPLICATION FACTOR C SUBUNIT 1"/>
    <property type="match status" value="1"/>
</dbReference>
<dbReference type="GO" id="GO:0003677">
    <property type="term" value="F:DNA binding"/>
    <property type="evidence" value="ECO:0007669"/>
    <property type="project" value="TreeGrafter"/>
</dbReference>
<keyword evidence="1" id="KW-0235">DNA replication</keyword>
<dbReference type="GO" id="GO:0005634">
    <property type="term" value="C:nucleus"/>
    <property type="evidence" value="ECO:0007669"/>
    <property type="project" value="TreeGrafter"/>
</dbReference>